<protein>
    <submittedName>
        <fullName evidence="4">Uncharacterized protein</fullName>
    </submittedName>
</protein>
<dbReference type="Pfam" id="PF07771">
    <property type="entry name" value="TSGP1"/>
    <property type="match status" value="1"/>
</dbReference>
<dbReference type="Proteomes" id="UP000886998">
    <property type="component" value="Unassembled WGS sequence"/>
</dbReference>
<evidence type="ECO:0000256" key="1">
    <source>
        <dbReference type="ARBA" id="ARBA00004613"/>
    </source>
</evidence>
<dbReference type="OrthoDB" id="6406561at2759"/>
<keyword evidence="2" id="KW-0964">Secreted</keyword>
<organism evidence="4 5">
    <name type="scientific">Trichonephila inaurata madagascariensis</name>
    <dbReference type="NCBI Taxonomy" id="2747483"/>
    <lineage>
        <taxon>Eukaryota</taxon>
        <taxon>Metazoa</taxon>
        <taxon>Ecdysozoa</taxon>
        <taxon>Arthropoda</taxon>
        <taxon>Chelicerata</taxon>
        <taxon>Arachnida</taxon>
        <taxon>Araneae</taxon>
        <taxon>Araneomorphae</taxon>
        <taxon>Entelegynae</taxon>
        <taxon>Araneoidea</taxon>
        <taxon>Nephilidae</taxon>
        <taxon>Trichonephila</taxon>
        <taxon>Trichonephila inaurata</taxon>
    </lineage>
</organism>
<evidence type="ECO:0000313" key="4">
    <source>
        <dbReference type="EMBL" id="GFY62476.1"/>
    </source>
</evidence>
<feature type="signal peptide" evidence="3">
    <location>
        <begin position="1"/>
        <end position="19"/>
    </location>
</feature>
<dbReference type="InterPro" id="IPR011694">
    <property type="entry name" value="Ixonnexin-like"/>
</dbReference>
<proteinExistence type="predicted"/>
<comment type="caution">
    <text evidence="4">The sequence shown here is derived from an EMBL/GenBank/DDBJ whole genome shotgun (WGS) entry which is preliminary data.</text>
</comment>
<feature type="chain" id="PRO_5036474943" evidence="3">
    <location>
        <begin position="20"/>
        <end position="86"/>
    </location>
</feature>
<dbReference type="GO" id="GO:0005576">
    <property type="term" value="C:extracellular region"/>
    <property type="evidence" value="ECO:0007669"/>
    <property type="project" value="UniProtKB-SubCell"/>
</dbReference>
<accession>A0A8X6Y0Q5</accession>
<keyword evidence="3" id="KW-0732">Signal</keyword>
<evidence type="ECO:0000256" key="3">
    <source>
        <dbReference type="SAM" id="SignalP"/>
    </source>
</evidence>
<sequence>MKFLVFCLCVVLATQSAMAEECTYTMEKMCSLVPNAKYTVRGCWYYCRIKAEFEVFTGTKLDGESCSSINGGVDGICKHGLCFPNQ</sequence>
<evidence type="ECO:0000256" key="2">
    <source>
        <dbReference type="ARBA" id="ARBA00022525"/>
    </source>
</evidence>
<evidence type="ECO:0000313" key="5">
    <source>
        <dbReference type="Proteomes" id="UP000886998"/>
    </source>
</evidence>
<dbReference type="EMBL" id="BMAV01014231">
    <property type="protein sequence ID" value="GFY62476.1"/>
    <property type="molecule type" value="Genomic_DNA"/>
</dbReference>
<keyword evidence="5" id="KW-1185">Reference proteome</keyword>
<name>A0A8X6Y0Q5_9ARAC</name>
<comment type="subcellular location">
    <subcellularLocation>
        <location evidence="1">Secreted</location>
    </subcellularLocation>
</comment>
<reference evidence="4" key="1">
    <citation type="submission" date="2020-08" db="EMBL/GenBank/DDBJ databases">
        <title>Multicomponent nature underlies the extraordinary mechanical properties of spider dragline silk.</title>
        <authorList>
            <person name="Kono N."/>
            <person name="Nakamura H."/>
            <person name="Mori M."/>
            <person name="Yoshida Y."/>
            <person name="Ohtoshi R."/>
            <person name="Malay A.D."/>
            <person name="Moran D.A.P."/>
            <person name="Tomita M."/>
            <person name="Numata K."/>
            <person name="Arakawa K."/>
        </authorList>
    </citation>
    <scope>NUCLEOTIDE SEQUENCE</scope>
</reference>
<dbReference type="AlphaFoldDB" id="A0A8X6Y0Q5"/>
<gene>
    <name evidence="4" type="primary">X975_07103</name>
    <name evidence="4" type="ORF">TNIN_194711</name>
</gene>